<keyword evidence="4" id="KW-1185">Reference proteome</keyword>
<organism evidence="3 4">
    <name type="scientific">Naematelia encephala</name>
    <dbReference type="NCBI Taxonomy" id="71784"/>
    <lineage>
        <taxon>Eukaryota</taxon>
        <taxon>Fungi</taxon>
        <taxon>Dikarya</taxon>
        <taxon>Basidiomycota</taxon>
        <taxon>Agaricomycotina</taxon>
        <taxon>Tremellomycetes</taxon>
        <taxon>Tremellales</taxon>
        <taxon>Naemateliaceae</taxon>
        <taxon>Naematelia</taxon>
    </lineage>
</organism>
<feature type="coiled-coil region" evidence="1">
    <location>
        <begin position="55"/>
        <end position="82"/>
    </location>
</feature>
<feature type="region of interest" description="Disordered" evidence="2">
    <location>
        <begin position="126"/>
        <end position="213"/>
    </location>
</feature>
<proteinExistence type="predicted"/>
<dbReference type="AlphaFoldDB" id="A0A1Y2BLJ1"/>
<evidence type="ECO:0000256" key="2">
    <source>
        <dbReference type="SAM" id="MobiDB-lite"/>
    </source>
</evidence>
<feature type="compositionally biased region" description="Basic and acidic residues" evidence="2">
    <location>
        <begin position="204"/>
        <end position="213"/>
    </location>
</feature>
<gene>
    <name evidence="3" type="ORF">BCR39DRAFT_510934</name>
</gene>
<evidence type="ECO:0000256" key="1">
    <source>
        <dbReference type="SAM" id="Coils"/>
    </source>
</evidence>
<keyword evidence="1" id="KW-0175">Coiled coil</keyword>
<accession>A0A1Y2BLJ1</accession>
<feature type="compositionally biased region" description="Low complexity" evidence="2">
    <location>
        <begin position="140"/>
        <end position="165"/>
    </location>
</feature>
<dbReference type="EMBL" id="MCFC01000001">
    <property type="protein sequence ID" value="ORY35591.1"/>
    <property type="molecule type" value="Genomic_DNA"/>
</dbReference>
<feature type="compositionally biased region" description="Polar residues" evidence="2">
    <location>
        <begin position="129"/>
        <end position="139"/>
    </location>
</feature>
<sequence>MYARHMELSSVDAEISSVRNTIASVNQSISQDNFQIALLQITAGNQMPTSTAPMTEALKRQVSSKEKEVKGLEQRLADEVLRRKGIQDQPPLLLPAAAVTPLTLPAPARRAQKDPEPLVTAITVATPPAVSSSTAEGSGSTPPSKSTTTSKASSTKSASASSTPTRRGFKPDMRCAGPPGTSKRVRLERSASRSKAAPNATNIADKESGLSHS</sequence>
<reference evidence="3 4" key="1">
    <citation type="submission" date="2016-07" db="EMBL/GenBank/DDBJ databases">
        <title>Pervasive Adenine N6-methylation of Active Genes in Fungi.</title>
        <authorList>
            <consortium name="DOE Joint Genome Institute"/>
            <person name="Mondo S.J."/>
            <person name="Dannebaum R.O."/>
            <person name="Kuo R.C."/>
            <person name="Labutti K."/>
            <person name="Haridas S."/>
            <person name="Kuo A."/>
            <person name="Salamov A."/>
            <person name="Ahrendt S.R."/>
            <person name="Lipzen A."/>
            <person name="Sullivan W."/>
            <person name="Andreopoulos W.B."/>
            <person name="Clum A."/>
            <person name="Lindquist E."/>
            <person name="Daum C."/>
            <person name="Ramamoorthy G.K."/>
            <person name="Gryganskyi A."/>
            <person name="Culley D."/>
            <person name="Magnuson J.K."/>
            <person name="James T.Y."/>
            <person name="O'Malley M.A."/>
            <person name="Stajich J.E."/>
            <person name="Spatafora J.W."/>
            <person name="Visel A."/>
            <person name="Grigoriev I.V."/>
        </authorList>
    </citation>
    <scope>NUCLEOTIDE SEQUENCE [LARGE SCALE GENOMIC DNA]</scope>
    <source>
        <strain evidence="3 4">68-887.2</strain>
    </source>
</reference>
<name>A0A1Y2BLJ1_9TREE</name>
<dbReference type="Proteomes" id="UP000193986">
    <property type="component" value="Unassembled WGS sequence"/>
</dbReference>
<protein>
    <submittedName>
        <fullName evidence="3">Uncharacterized protein</fullName>
    </submittedName>
</protein>
<evidence type="ECO:0000313" key="3">
    <source>
        <dbReference type="EMBL" id="ORY35591.1"/>
    </source>
</evidence>
<evidence type="ECO:0000313" key="4">
    <source>
        <dbReference type="Proteomes" id="UP000193986"/>
    </source>
</evidence>
<comment type="caution">
    <text evidence="3">The sequence shown here is derived from an EMBL/GenBank/DDBJ whole genome shotgun (WGS) entry which is preliminary data.</text>
</comment>
<dbReference type="InParanoid" id="A0A1Y2BLJ1"/>